<sequence length="321" mass="36526">MIYFATMNILSNKAKQFLVLLIKIAVVSGAFYFIYQQLSSNKTLDKDLLLNIISQKENIPYLVGIAILTFSNRFIEILKWQNLASLIHKISLKESTKQVLSALTLGIFTPNGIGEYAGKALYYDKRYTGRVIFLNMVCNGIQVIFAILFGLLGLCILNQYYTIVSPKVLYIGLGIISLIIVILLSIRRITIKGYSIQWIIEQLKEIPKKTHHKNFFLALLRYASFTHQYILLYRLFGVENPYFQLLCAVSCVYLLASSLPNFQFLEFAVKGSIAIYIFNILGVNQWVVALVATLIWLLNIVLPVTIGSFYVLAYKAKNKDD</sequence>
<keyword evidence="1" id="KW-0812">Transmembrane</keyword>
<feature type="transmembrane region" description="Helical" evidence="1">
    <location>
        <begin position="167"/>
        <end position="186"/>
    </location>
</feature>
<dbReference type="Proteomes" id="UP000243887">
    <property type="component" value="Unassembled WGS sequence"/>
</dbReference>
<feature type="transmembrane region" description="Helical" evidence="1">
    <location>
        <begin position="215"/>
        <end position="236"/>
    </location>
</feature>
<keyword evidence="1" id="KW-1133">Transmembrane helix</keyword>
<accession>A0A1I3SGW7</accession>
<proteinExistence type="predicted"/>
<gene>
    <name evidence="2" type="ORF">SAMN04487893_11040</name>
</gene>
<feature type="transmembrane region" description="Helical" evidence="1">
    <location>
        <begin position="267"/>
        <end position="288"/>
    </location>
</feature>
<organism evidence="2 3">
    <name type="scientific">Myroides guanonis</name>
    <dbReference type="NCBI Taxonomy" id="1150112"/>
    <lineage>
        <taxon>Bacteria</taxon>
        <taxon>Pseudomonadati</taxon>
        <taxon>Bacteroidota</taxon>
        <taxon>Flavobacteriia</taxon>
        <taxon>Flavobacteriales</taxon>
        <taxon>Flavobacteriaceae</taxon>
        <taxon>Myroides</taxon>
    </lineage>
</organism>
<evidence type="ECO:0000256" key="1">
    <source>
        <dbReference type="SAM" id="Phobius"/>
    </source>
</evidence>
<evidence type="ECO:0000313" key="3">
    <source>
        <dbReference type="Proteomes" id="UP000243887"/>
    </source>
</evidence>
<name>A0A1I3SGW7_9FLAO</name>
<evidence type="ECO:0000313" key="2">
    <source>
        <dbReference type="EMBL" id="SFJ56707.1"/>
    </source>
</evidence>
<feature type="transmembrane region" description="Helical" evidence="1">
    <location>
        <begin position="132"/>
        <end position="161"/>
    </location>
</feature>
<reference evidence="3" key="1">
    <citation type="submission" date="2016-10" db="EMBL/GenBank/DDBJ databases">
        <authorList>
            <person name="Varghese N."/>
            <person name="Submissions S."/>
        </authorList>
    </citation>
    <scope>NUCLEOTIDE SEQUENCE [LARGE SCALE GENOMIC DNA]</scope>
    <source>
        <strain evidence="3">DSM 26542</strain>
    </source>
</reference>
<feature type="transmembrane region" description="Helical" evidence="1">
    <location>
        <begin position="58"/>
        <end position="75"/>
    </location>
</feature>
<dbReference type="EMBL" id="FORU01000010">
    <property type="protein sequence ID" value="SFJ56707.1"/>
    <property type="molecule type" value="Genomic_DNA"/>
</dbReference>
<keyword evidence="1" id="KW-0472">Membrane</keyword>
<protein>
    <submittedName>
        <fullName evidence="2">Lysylphosphatidylglycerol synthase TM region</fullName>
    </submittedName>
</protein>
<dbReference type="STRING" id="1150112.SAMN04487893_11040"/>
<keyword evidence="3" id="KW-1185">Reference proteome</keyword>
<dbReference type="AlphaFoldDB" id="A0A1I3SGW7"/>
<feature type="transmembrane region" description="Helical" evidence="1">
    <location>
        <begin position="294"/>
        <end position="313"/>
    </location>
</feature>
<feature type="transmembrane region" description="Helical" evidence="1">
    <location>
        <begin position="17"/>
        <end position="38"/>
    </location>
</feature>
<feature type="transmembrane region" description="Helical" evidence="1">
    <location>
        <begin position="242"/>
        <end position="260"/>
    </location>
</feature>